<dbReference type="Proteomes" id="UP000636010">
    <property type="component" value="Unassembled WGS sequence"/>
</dbReference>
<comment type="caution">
    <text evidence="1">The sequence shown here is derived from an EMBL/GenBank/DDBJ whole genome shotgun (WGS) entry which is preliminary data.</text>
</comment>
<sequence length="187" mass="21515">MKIILYLQILLLLIGCKVDSSQKTKIIDTGKFEIELPVDWNYETIQGDDSFLGKLTGPNMALFFDWSEFGYAGFSINNDSTINFEEIELPHIGSQGIIDNHNNQLQSKSVKKLKHKKEYTRYQLKVDTVDNYIRTYIQPKKGKDGLTAVLIEDLNSSFNFNIIGERVKSENQDVLIKSFKSIKIKRE</sequence>
<evidence type="ECO:0000313" key="1">
    <source>
        <dbReference type="EMBL" id="GGC19541.1"/>
    </source>
</evidence>
<organism evidence="1 2">
    <name type="scientific">Marivirga lumbricoides</name>
    <dbReference type="NCBI Taxonomy" id="1046115"/>
    <lineage>
        <taxon>Bacteria</taxon>
        <taxon>Pseudomonadati</taxon>
        <taxon>Bacteroidota</taxon>
        <taxon>Cytophagia</taxon>
        <taxon>Cytophagales</taxon>
        <taxon>Marivirgaceae</taxon>
        <taxon>Marivirga</taxon>
    </lineage>
</organism>
<reference evidence="2" key="1">
    <citation type="journal article" date="2019" name="Int. J. Syst. Evol. Microbiol.">
        <title>The Global Catalogue of Microorganisms (GCM) 10K type strain sequencing project: providing services to taxonomists for standard genome sequencing and annotation.</title>
        <authorList>
            <consortium name="The Broad Institute Genomics Platform"/>
            <consortium name="The Broad Institute Genome Sequencing Center for Infectious Disease"/>
            <person name="Wu L."/>
            <person name="Ma J."/>
        </authorList>
    </citation>
    <scope>NUCLEOTIDE SEQUENCE [LARGE SCALE GENOMIC DNA]</scope>
    <source>
        <strain evidence="2">CGMCC 1.10832</strain>
    </source>
</reference>
<dbReference type="PROSITE" id="PS51257">
    <property type="entry name" value="PROKAR_LIPOPROTEIN"/>
    <property type="match status" value="1"/>
</dbReference>
<evidence type="ECO:0000313" key="2">
    <source>
        <dbReference type="Proteomes" id="UP000636010"/>
    </source>
</evidence>
<accession>A0ABQ1L4L2</accession>
<dbReference type="EMBL" id="BMEC01000001">
    <property type="protein sequence ID" value="GGC19541.1"/>
    <property type="molecule type" value="Genomic_DNA"/>
</dbReference>
<name>A0ABQ1L4L2_9BACT</name>
<keyword evidence="2" id="KW-1185">Reference proteome</keyword>
<proteinExistence type="predicted"/>
<gene>
    <name evidence="1" type="ORF">GCM10011506_00720</name>
</gene>
<dbReference type="RefSeq" id="WP_188459813.1">
    <property type="nucleotide sequence ID" value="NZ_BAABHU010000001.1"/>
</dbReference>
<protein>
    <submittedName>
        <fullName evidence="1">Uncharacterized protein</fullName>
    </submittedName>
</protein>